<organism evidence="1 2">
    <name type="scientific">Mycolicibacter senuensis</name>
    <dbReference type="NCBI Taxonomy" id="386913"/>
    <lineage>
        <taxon>Bacteria</taxon>
        <taxon>Bacillati</taxon>
        <taxon>Actinomycetota</taxon>
        <taxon>Actinomycetes</taxon>
        <taxon>Mycobacteriales</taxon>
        <taxon>Mycobacteriaceae</taxon>
        <taxon>Mycolicibacter</taxon>
    </lineage>
</organism>
<evidence type="ECO:0000313" key="1">
    <source>
        <dbReference type="EMBL" id="GFG72016.1"/>
    </source>
</evidence>
<dbReference type="Proteomes" id="UP000465263">
    <property type="component" value="Unassembled WGS sequence"/>
</dbReference>
<reference evidence="1 2" key="1">
    <citation type="journal article" date="2019" name="Emerg. Microbes Infect.">
        <title>Comprehensive subspecies identification of 175 nontuberculous mycobacteria species based on 7547 genomic profiles.</title>
        <authorList>
            <person name="Matsumoto Y."/>
            <person name="Kinjo T."/>
            <person name="Motooka D."/>
            <person name="Nabeya D."/>
            <person name="Jung N."/>
            <person name="Uechi K."/>
            <person name="Horii T."/>
            <person name="Iida T."/>
            <person name="Fujita J."/>
            <person name="Nakamura S."/>
        </authorList>
    </citation>
    <scope>NUCLEOTIDE SEQUENCE [LARGE SCALE GENOMIC DNA]</scope>
    <source>
        <strain evidence="1 2">JCM 16017</strain>
    </source>
</reference>
<dbReference type="AlphaFoldDB" id="A0A7I9XRN7"/>
<dbReference type="EMBL" id="BLKV01000002">
    <property type="protein sequence ID" value="GFG72016.1"/>
    <property type="molecule type" value="Genomic_DNA"/>
</dbReference>
<protein>
    <submittedName>
        <fullName evidence="1">Uncharacterized protein</fullName>
    </submittedName>
</protein>
<name>A0A7I9XRN7_9MYCO</name>
<gene>
    <name evidence="1" type="ORF">MSEN_37360</name>
</gene>
<sequence length="117" mass="12450">MAEVRGASACGPLNYSPELERAAEIINRSTAAYLDHSGANVPADDPHPMPIISELGIEATNVHSLQGAGRDEADAIRGLLLQGYQTIPDCSYTEFGATQLYEPQSGRVLAVALLIQK</sequence>
<proteinExistence type="predicted"/>
<evidence type="ECO:0000313" key="2">
    <source>
        <dbReference type="Proteomes" id="UP000465263"/>
    </source>
</evidence>
<accession>A0A7I9XRN7</accession>
<comment type="caution">
    <text evidence="1">The sequence shown here is derived from an EMBL/GenBank/DDBJ whole genome shotgun (WGS) entry which is preliminary data.</text>
</comment>
<keyword evidence="2" id="KW-1185">Reference proteome</keyword>